<reference evidence="1 2" key="2">
    <citation type="submission" date="2017-09" db="EMBL/GenBank/DDBJ databases">
        <title>Tripartite evolution among Lactobacillus johnsonii, Lactobacillus taiwanensis, Lactobacillus reuteri and their rodent host.</title>
        <authorList>
            <person name="Wang T."/>
            <person name="Knowles S."/>
            <person name="Cheng C."/>
        </authorList>
    </citation>
    <scope>NUCLEOTIDE SEQUENCE [LARGE SCALE GENOMIC DNA]</scope>
    <source>
        <strain evidence="1 2">105n</strain>
    </source>
</reference>
<comment type="caution">
    <text evidence="1">The sequence shown here is derived from an EMBL/GenBank/DDBJ whole genome shotgun (WGS) entry which is preliminary data.</text>
</comment>
<dbReference type="EMBL" id="NGPX01000090">
    <property type="protein sequence ID" value="OYS91986.1"/>
    <property type="molecule type" value="Genomic_DNA"/>
</dbReference>
<evidence type="ECO:0000313" key="2">
    <source>
        <dbReference type="Proteomes" id="UP000216681"/>
    </source>
</evidence>
<evidence type="ECO:0000313" key="1">
    <source>
        <dbReference type="EMBL" id="OYS91986.1"/>
    </source>
</evidence>
<organism evidence="1 2">
    <name type="scientific">Limosilactobacillus reuteri</name>
    <name type="common">Lactobacillus reuteri</name>
    <dbReference type="NCBI Taxonomy" id="1598"/>
    <lineage>
        <taxon>Bacteria</taxon>
        <taxon>Bacillati</taxon>
        <taxon>Bacillota</taxon>
        <taxon>Bacilli</taxon>
        <taxon>Lactobacillales</taxon>
        <taxon>Lactobacillaceae</taxon>
        <taxon>Limosilactobacillus</taxon>
    </lineage>
</organism>
<protein>
    <submittedName>
        <fullName evidence="1">Uncharacterized protein</fullName>
    </submittedName>
</protein>
<reference evidence="1 2" key="1">
    <citation type="submission" date="2017-05" db="EMBL/GenBank/DDBJ databases">
        <authorList>
            <person name="Lin X.B."/>
            <person name="Stothard P."/>
            <person name="Tasseva G."/>
            <person name="Walter J."/>
        </authorList>
    </citation>
    <scope>NUCLEOTIDE SEQUENCE [LARGE SCALE GENOMIC DNA]</scope>
    <source>
        <strain evidence="1 2">105n</strain>
    </source>
</reference>
<dbReference type="AlphaFoldDB" id="A0AB73PQ01"/>
<dbReference type="Proteomes" id="UP000216681">
    <property type="component" value="Unassembled WGS sequence"/>
</dbReference>
<accession>A0AB73PQ01</accession>
<name>A0AB73PQ01_LIMRT</name>
<proteinExistence type="predicted"/>
<gene>
    <name evidence="1" type="ORF">CBG15_10060</name>
</gene>
<dbReference type="RefSeq" id="WP_094512225.1">
    <property type="nucleotide sequence ID" value="NZ_NGPU01000087.1"/>
</dbReference>
<sequence length="258" mass="27951">MAAWAHGSSNYWLIWDPSGTVEITWHNAAQDENGRKLNIVWTLSDIASLGKNVDNWMRGPYITIFNNPMDEIAWGNIAGLRVTENLVYADTGIKYDKPYYRSAGSLDAQPGAERYEFSSPISGVLGSFISSDSYINPTVQSVSGPAAQVASVMFAQSPNHKAFVGSDYDQAALTKFGITYLVNNGSTIAYGTSGTPGSSNGADGGNVVSPYATHIMGNTGLAMQAIYPPEKKTTEIHYHYNTSAINLNFSNHIDDLIF</sequence>